<feature type="compositionally biased region" description="Acidic residues" evidence="10">
    <location>
        <begin position="27"/>
        <end position="41"/>
    </location>
</feature>
<feature type="transmembrane region" description="Helical" evidence="11">
    <location>
        <begin position="160"/>
        <end position="179"/>
    </location>
</feature>
<dbReference type="Proteomes" id="UP000295518">
    <property type="component" value="Unassembled WGS sequence"/>
</dbReference>
<evidence type="ECO:0000256" key="6">
    <source>
        <dbReference type="ARBA" id="ARBA00022801"/>
    </source>
</evidence>
<dbReference type="GO" id="GO:0016020">
    <property type="term" value="C:membrane"/>
    <property type="evidence" value="ECO:0007669"/>
    <property type="project" value="InterPro"/>
</dbReference>
<evidence type="ECO:0000313" key="13">
    <source>
        <dbReference type="Proteomes" id="UP000295518"/>
    </source>
</evidence>
<comment type="caution">
    <text evidence="12">The sequence shown here is derived from an EMBL/GenBank/DDBJ whole genome shotgun (WGS) entry which is preliminary data.</text>
</comment>
<reference evidence="12 13" key="1">
    <citation type="submission" date="2019-03" db="EMBL/GenBank/DDBJ databases">
        <title>Genomic Encyclopedia of Archaeal and Bacterial Type Strains, Phase II (KMG-II): from individual species to whole genera.</title>
        <authorList>
            <person name="Goeker M."/>
        </authorList>
    </citation>
    <scope>NUCLEOTIDE SEQUENCE [LARGE SCALE GENOMIC DNA]</scope>
    <source>
        <strain evidence="12 13">ATCC 700618</strain>
    </source>
</reference>
<evidence type="ECO:0000256" key="11">
    <source>
        <dbReference type="SAM" id="Phobius"/>
    </source>
</evidence>
<feature type="transmembrane region" description="Helical" evidence="11">
    <location>
        <begin position="186"/>
        <end position="204"/>
    </location>
</feature>
<evidence type="ECO:0000256" key="7">
    <source>
        <dbReference type="ARBA" id="ARBA00022989"/>
    </source>
</evidence>
<proteinExistence type="inferred from homology"/>
<sequence length="275" mass="31367">MLKSSIKNTLIFKYSSTNEEEGKIDNEQLENENLDENPEIENNDNGSIKSFVIKYWKIFKKWNLNHIKEHSKLIIISYAVILLTLGAFLTFDLVTKHVGFNFADEQINGRYLGTWEFARRVTGGSGNEFVIYWGNFLGFRSIMNYGVTVAGSSEINVDGIHALSLIATIFILISIYFYPCIKKTDYFRVAALGILVAGVLGNTVDRFAFGAVRDFLFTPYTQNSSNTFFSGTFNFADTFIIVGIISFVISMIALYFVNREKKDKDDNNNYQVFEY</sequence>
<dbReference type="PANTHER" id="PTHR33695:SF1">
    <property type="entry name" value="LIPOPROTEIN SIGNAL PEPTIDASE"/>
    <property type="match status" value="1"/>
</dbReference>
<dbReference type="OrthoDB" id="397153at2"/>
<protein>
    <submittedName>
        <fullName evidence="12">Signal peptidase II</fullName>
    </submittedName>
</protein>
<evidence type="ECO:0000256" key="4">
    <source>
        <dbReference type="ARBA" id="ARBA00022692"/>
    </source>
</evidence>
<name>A0A4R6IGS5_9MOLU</name>
<feature type="transmembrane region" description="Helical" evidence="11">
    <location>
        <begin position="73"/>
        <end position="91"/>
    </location>
</feature>
<evidence type="ECO:0000256" key="10">
    <source>
        <dbReference type="SAM" id="MobiDB-lite"/>
    </source>
</evidence>
<keyword evidence="13" id="KW-1185">Reference proteome</keyword>
<dbReference type="PANTHER" id="PTHR33695">
    <property type="entry name" value="LIPOPROTEIN SIGNAL PEPTIDASE"/>
    <property type="match status" value="1"/>
</dbReference>
<evidence type="ECO:0000256" key="5">
    <source>
        <dbReference type="ARBA" id="ARBA00022750"/>
    </source>
</evidence>
<keyword evidence="5" id="KW-0064">Aspartyl protease</keyword>
<feature type="region of interest" description="Disordered" evidence="10">
    <location>
        <begin position="22"/>
        <end position="41"/>
    </location>
</feature>
<dbReference type="RefSeq" id="WP_094254417.1">
    <property type="nucleotide sequence ID" value="NZ_NNCE01000001.1"/>
</dbReference>
<dbReference type="AlphaFoldDB" id="A0A4R6IGS5"/>
<feature type="transmembrane region" description="Helical" evidence="11">
    <location>
        <begin position="238"/>
        <end position="257"/>
    </location>
</feature>
<gene>
    <name evidence="12" type="ORF">EI74_0086</name>
</gene>
<evidence type="ECO:0000256" key="2">
    <source>
        <dbReference type="ARBA" id="ARBA00022475"/>
    </source>
</evidence>
<comment type="similarity">
    <text evidence="1 9">Belongs to the peptidase A8 family.</text>
</comment>
<keyword evidence="3" id="KW-0645">Protease</keyword>
<evidence type="ECO:0000256" key="9">
    <source>
        <dbReference type="RuleBase" id="RU004181"/>
    </source>
</evidence>
<organism evidence="12 13">
    <name type="scientific">Mycoplasma testudineum</name>
    <dbReference type="NCBI Taxonomy" id="244584"/>
    <lineage>
        <taxon>Bacteria</taxon>
        <taxon>Bacillati</taxon>
        <taxon>Mycoplasmatota</taxon>
        <taxon>Mollicutes</taxon>
        <taxon>Mycoplasmataceae</taxon>
        <taxon>Mycoplasma</taxon>
    </lineage>
</organism>
<keyword evidence="2" id="KW-1003">Cell membrane</keyword>
<dbReference type="Pfam" id="PF01252">
    <property type="entry name" value="Peptidase_A8"/>
    <property type="match status" value="1"/>
</dbReference>
<evidence type="ECO:0000256" key="1">
    <source>
        <dbReference type="ARBA" id="ARBA00006139"/>
    </source>
</evidence>
<dbReference type="GO" id="GO:0006508">
    <property type="term" value="P:proteolysis"/>
    <property type="evidence" value="ECO:0007669"/>
    <property type="project" value="UniProtKB-KW"/>
</dbReference>
<dbReference type="GO" id="GO:0004190">
    <property type="term" value="F:aspartic-type endopeptidase activity"/>
    <property type="evidence" value="ECO:0007669"/>
    <property type="project" value="UniProtKB-KW"/>
</dbReference>
<dbReference type="PRINTS" id="PR00781">
    <property type="entry name" value="LIPOSIGPTASE"/>
</dbReference>
<accession>A0A4R6IGS5</accession>
<keyword evidence="4 11" id="KW-0812">Transmembrane</keyword>
<evidence type="ECO:0000313" key="12">
    <source>
        <dbReference type="EMBL" id="TDO21066.1"/>
    </source>
</evidence>
<keyword evidence="8 11" id="KW-0472">Membrane</keyword>
<dbReference type="EMBL" id="SNWN01000009">
    <property type="protein sequence ID" value="TDO21066.1"/>
    <property type="molecule type" value="Genomic_DNA"/>
</dbReference>
<dbReference type="InterPro" id="IPR001872">
    <property type="entry name" value="Peptidase_A8"/>
</dbReference>
<keyword evidence="6" id="KW-0378">Hydrolase</keyword>
<keyword evidence="7 11" id="KW-1133">Transmembrane helix</keyword>
<evidence type="ECO:0000256" key="8">
    <source>
        <dbReference type="ARBA" id="ARBA00023136"/>
    </source>
</evidence>
<evidence type="ECO:0000256" key="3">
    <source>
        <dbReference type="ARBA" id="ARBA00022670"/>
    </source>
</evidence>